<evidence type="ECO:0000256" key="10">
    <source>
        <dbReference type="ARBA" id="ARBA00075110"/>
    </source>
</evidence>
<dbReference type="SUPFAM" id="SSF69572">
    <property type="entry name" value="Activating enzymes of the ubiquitin-like proteins"/>
    <property type="match status" value="1"/>
</dbReference>
<dbReference type="InterPro" id="IPR045886">
    <property type="entry name" value="ThiF/MoeB/HesA"/>
</dbReference>
<evidence type="ECO:0000259" key="13">
    <source>
        <dbReference type="PROSITE" id="PS50206"/>
    </source>
</evidence>
<evidence type="ECO:0000256" key="1">
    <source>
        <dbReference type="ARBA" id="ARBA00009919"/>
    </source>
</evidence>
<evidence type="ECO:0000256" key="4">
    <source>
        <dbReference type="ARBA" id="ARBA00022840"/>
    </source>
</evidence>
<evidence type="ECO:0000313" key="15">
    <source>
        <dbReference type="Proteomes" id="UP000249547"/>
    </source>
</evidence>
<organism evidence="14 15">
    <name type="scientific">Chitinophaga skermanii</name>
    <dbReference type="NCBI Taxonomy" id="331697"/>
    <lineage>
        <taxon>Bacteria</taxon>
        <taxon>Pseudomonadati</taxon>
        <taxon>Bacteroidota</taxon>
        <taxon>Chitinophagia</taxon>
        <taxon>Chitinophagales</taxon>
        <taxon>Chitinophagaceae</taxon>
        <taxon>Chitinophaga</taxon>
    </lineage>
</organism>
<sequence length="361" mass="40796">MERYTRQTRLAGFGPEKQALLSKGSALVIGAGGLGVPVMQYLVGMGIGKIGIIDMDTVDVSNIHRQILYTTEDKDLPKTDVAYKKLKALNELVEVETYHAYITPENALDVIRPYDVVIDCSDNFGTRYLVNDACVILNKPFVYGAIYQFEGQVSVFNYNGSATYRCLYPEPPMEGEMLNCSDMGVLGILPGIVGCYQANEAIKILCGIGEVLANKLMIIQTLTNDQQMFNYTSIEENHQIKTLQKDYQQSVCEAMRVQEINVETLNQWFEEDRPFQLIDVREEVEWDICHINDSKLIPMNTVPRHLGEIDKFQPVVLICHHGMRSRSVANFLVDEGYKDVYNVTGGIHAWANKIDPAMRQY</sequence>
<dbReference type="GO" id="GO:0008146">
    <property type="term" value="F:sulfotransferase activity"/>
    <property type="evidence" value="ECO:0007669"/>
    <property type="project" value="TreeGrafter"/>
</dbReference>
<dbReference type="PANTHER" id="PTHR10953">
    <property type="entry name" value="UBIQUITIN-ACTIVATING ENZYME E1"/>
    <property type="match status" value="1"/>
</dbReference>
<dbReference type="Pfam" id="PF00899">
    <property type="entry name" value="ThiF"/>
    <property type="match status" value="1"/>
</dbReference>
<dbReference type="GO" id="GO:0008641">
    <property type="term" value="F:ubiquitin-like modifier activating enzyme activity"/>
    <property type="evidence" value="ECO:0007669"/>
    <property type="project" value="InterPro"/>
</dbReference>
<dbReference type="CDD" id="cd00757">
    <property type="entry name" value="ThiF_MoeB_HesA_family"/>
    <property type="match status" value="1"/>
</dbReference>
<gene>
    <name evidence="14" type="ORF">LX64_02996</name>
</gene>
<evidence type="ECO:0000256" key="12">
    <source>
        <dbReference type="ARBA" id="ARBA00078531"/>
    </source>
</evidence>
<keyword evidence="15" id="KW-1185">Reference proteome</keyword>
<comment type="function">
    <text evidence="6">Catalyzes the adenylation by ATP of the carboxyl group of the C-terminal glycine of sulfur carrier protein MoaD.</text>
</comment>
<dbReference type="InterPro" id="IPR035985">
    <property type="entry name" value="Ubiquitin-activating_enz"/>
</dbReference>
<dbReference type="AlphaFoldDB" id="A0A327QJF6"/>
<dbReference type="InterPro" id="IPR000594">
    <property type="entry name" value="ThiF_NAD_FAD-bd"/>
</dbReference>
<evidence type="ECO:0000256" key="8">
    <source>
        <dbReference type="ARBA" id="ARBA00066884"/>
    </source>
</evidence>
<keyword evidence="2 14" id="KW-0808">Transferase</keyword>
<dbReference type="Gene3D" id="3.40.50.720">
    <property type="entry name" value="NAD(P)-binding Rossmann-like Domain"/>
    <property type="match status" value="1"/>
</dbReference>
<comment type="catalytic activity">
    <reaction evidence="5">
        <text>[molybdopterin-synthase sulfur-carrier protein]-C-terminal Gly-Gly + ATP + H(+) = [molybdopterin-synthase sulfur-carrier protein]-C-terminal Gly-Gly-AMP + diphosphate</text>
        <dbReference type="Rhea" id="RHEA:43616"/>
        <dbReference type="Rhea" id="RHEA-COMP:12159"/>
        <dbReference type="Rhea" id="RHEA-COMP:12202"/>
        <dbReference type="ChEBI" id="CHEBI:15378"/>
        <dbReference type="ChEBI" id="CHEBI:30616"/>
        <dbReference type="ChEBI" id="CHEBI:33019"/>
        <dbReference type="ChEBI" id="CHEBI:90618"/>
        <dbReference type="ChEBI" id="CHEBI:90778"/>
        <dbReference type="EC" id="2.7.7.80"/>
    </reaction>
</comment>
<evidence type="ECO:0000256" key="5">
    <source>
        <dbReference type="ARBA" id="ARBA00052218"/>
    </source>
</evidence>
<dbReference type="FunFam" id="3.40.50.720:FF:000033">
    <property type="entry name" value="Adenylyltransferase and sulfurtransferase MOCS3"/>
    <property type="match status" value="1"/>
</dbReference>
<dbReference type="GO" id="GO:0004792">
    <property type="term" value="F:thiosulfate-cyanide sulfurtransferase activity"/>
    <property type="evidence" value="ECO:0007669"/>
    <property type="project" value="TreeGrafter"/>
</dbReference>
<dbReference type="InterPro" id="IPR001763">
    <property type="entry name" value="Rhodanese-like_dom"/>
</dbReference>
<keyword evidence="14" id="KW-0548">Nucleotidyltransferase</keyword>
<evidence type="ECO:0000256" key="7">
    <source>
        <dbReference type="ARBA" id="ARBA00063809"/>
    </source>
</evidence>
<comment type="caution">
    <text evidence="14">The sequence shown here is derived from an EMBL/GenBank/DDBJ whole genome shotgun (WGS) entry which is preliminary data.</text>
</comment>
<dbReference type="PANTHER" id="PTHR10953:SF102">
    <property type="entry name" value="ADENYLYLTRANSFERASE AND SULFURTRANSFERASE MOCS3"/>
    <property type="match status" value="1"/>
</dbReference>
<evidence type="ECO:0000313" key="14">
    <source>
        <dbReference type="EMBL" id="RAJ04118.1"/>
    </source>
</evidence>
<dbReference type="GO" id="GO:0005524">
    <property type="term" value="F:ATP binding"/>
    <property type="evidence" value="ECO:0007669"/>
    <property type="project" value="UniProtKB-KW"/>
</dbReference>
<proteinExistence type="inferred from homology"/>
<dbReference type="InterPro" id="IPR036873">
    <property type="entry name" value="Rhodanese-like_dom_sf"/>
</dbReference>
<name>A0A327QJF6_9BACT</name>
<feature type="domain" description="Rhodanese" evidence="13">
    <location>
        <begin position="271"/>
        <end position="359"/>
    </location>
</feature>
<dbReference type="Proteomes" id="UP000249547">
    <property type="component" value="Unassembled WGS sequence"/>
</dbReference>
<dbReference type="PROSITE" id="PS50206">
    <property type="entry name" value="RHODANESE_3"/>
    <property type="match status" value="1"/>
</dbReference>
<dbReference type="OrthoDB" id="9804286at2"/>
<keyword evidence="4" id="KW-0067">ATP-binding</keyword>
<dbReference type="RefSeq" id="WP_111598424.1">
    <property type="nucleotide sequence ID" value="NZ_QLLL01000005.1"/>
</dbReference>
<keyword evidence="3" id="KW-0547">Nucleotide-binding</keyword>
<dbReference type="GO" id="GO:0005829">
    <property type="term" value="C:cytosol"/>
    <property type="evidence" value="ECO:0007669"/>
    <property type="project" value="TreeGrafter"/>
</dbReference>
<evidence type="ECO:0000256" key="2">
    <source>
        <dbReference type="ARBA" id="ARBA00022679"/>
    </source>
</evidence>
<dbReference type="SMART" id="SM00450">
    <property type="entry name" value="RHOD"/>
    <property type="match status" value="1"/>
</dbReference>
<reference evidence="14 15" key="1">
    <citation type="submission" date="2018-06" db="EMBL/GenBank/DDBJ databases">
        <title>Genomic Encyclopedia of Archaeal and Bacterial Type Strains, Phase II (KMG-II): from individual species to whole genera.</title>
        <authorList>
            <person name="Goeker M."/>
        </authorList>
    </citation>
    <scope>NUCLEOTIDE SEQUENCE [LARGE SCALE GENOMIC DNA]</scope>
    <source>
        <strain evidence="14 15">DSM 23857</strain>
    </source>
</reference>
<protein>
    <recommendedName>
        <fullName evidence="9">Molybdopterin-synthase adenylyltransferase</fullName>
        <ecNumber evidence="8">2.7.7.80</ecNumber>
    </recommendedName>
    <alternativeName>
        <fullName evidence="12">MoaD protein adenylase</fullName>
    </alternativeName>
    <alternativeName>
        <fullName evidence="10">Molybdopterin-converting factor subunit 1 adenylase</fullName>
    </alternativeName>
    <alternativeName>
        <fullName evidence="11">Sulfur carrier protein MoaD adenylyltransferase</fullName>
    </alternativeName>
</protein>
<dbReference type="Pfam" id="PF00581">
    <property type="entry name" value="Rhodanese"/>
    <property type="match status" value="1"/>
</dbReference>
<comment type="subunit">
    <text evidence="7">Homodimer. Forms a stable heterotetrameric complex of 2 MoeB and 2 MoaD during adenylation of MoaD.</text>
</comment>
<comment type="similarity">
    <text evidence="1">Belongs to the HesA/MoeB/ThiF family.</text>
</comment>
<accession>A0A327QJF6</accession>
<dbReference type="GO" id="GO:0061605">
    <property type="term" value="F:molybdopterin-synthase adenylyltransferase activity"/>
    <property type="evidence" value="ECO:0007669"/>
    <property type="project" value="UniProtKB-EC"/>
</dbReference>
<dbReference type="EMBL" id="QLLL01000005">
    <property type="protein sequence ID" value="RAJ04118.1"/>
    <property type="molecule type" value="Genomic_DNA"/>
</dbReference>
<dbReference type="Gene3D" id="3.40.250.10">
    <property type="entry name" value="Rhodanese-like domain"/>
    <property type="match status" value="1"/>
</dbReference>
<evidence type="ECO:0000256" key="9">
    <source>
        <dbReference type="ARBA" id="ARBA00073635"/>
    </source>
</evidence>
<evidence type="ECO:0000256" key="3">
    <source>
        <dbReference type="ARBA" id="ARBA00022741"/>
    </source>
</evidence>
<dbReference type="EC" id="2.7.7.80" evidence="8"/>
<evidence type="ECO:0000256" key="6">
    <source>
        <dbReference type="ARBA" id="ARBA00055169"/>
    </source>
</evidence>
<evidence type="ECO:0000256" key="11">
    <source>
        <dbReference type="ARBA" id="ARBA00075328"/>
    </source>
</evidence>